<organism evidence="3 4">
    <name type="scientific">Prorocentrum cordatum</name>
    <dbReference type="NCBI Taxonomy" id="2364126"/>
    <lineage>
        <taxon>Eukaryota</taxon>
        <taxon>Sar</taxon>
        <taxon>Alveolata</taxon>
        <taxon>Dinophyceae</taxon>
        <taxon>Prorocentrales</taxon>
        <taxon>Prorocentraceae</taxon>
        <taxon>Prorocentrum</taxon>
    </lineage>
</organism>
<dbReference type="Proteomes" id="UP001189429">
    <property type="component" value="Unassembled WGS sequence"/>
</dbReference>
<comment type="caution">
    <text evidence="3">The sequence shown here is derived from an EMBL/GenBank/DDBJ whole genome shotgun (WGS) entry which is preliminary data.</text>
</comment>
<evidence type="ECO:0000313" key="4">
    <source>
        <dbReference type="Proteomes" id="UP001189429"/>
    </source>
</evidence>
<dbReference type="EMBL" id="CAUYUJ010015418">
    <property type="protein sequence ID" value="CAK0853705.1"/>
    <property type="molecule type" value="Genomic_DNA"/>
</dbReference>
<keyword evidence="4" id="KW-1185">Reference proteome</keyword>
<accession>A0ABN9U4C5</accession>
<protein>
    <recommendedName>
        <fullName evidence="2">3'-5' exonuclease domain-containing protein</fullName>
    </recommendedName>
</protein>
<evidence type="ECO:0000256" key="1">
    <source>
        <dbReference type="SAM" id="MobiDB-lite"/>
    </source>
</evidence>
<reference evidence="3" key="1">
    <citation type="submission" date="2023-10" db="EMBL/GenBank/DDBJ databases">
        <authorList>
            <person name="Chen Y."/>
            <person name="Shah S."/>
            <person name="Dougan E. K."/>
            <person name="Thang M."/>
            <person name="Chan C."/>
        </authorList>
    </citation>
    <scope>NUCLEOTIDE SEQUENCE [LARGE SCALE GENOMIC DNA]</scope>
</reference>
<dbReference type="InterPro" id="IPR012337">
    <property type="entry name" value="RNaseH-like_sf"/>
</dbReference>
<gene>
    <name evidence="3" type="ORF">PCOR1329_LOCUS45085</name>
</gene>
<dbReference type="InterPro" id="IPR002562">
    <property type="entry name" value="3'-5'_exonuclease_dom"/>
</dbReference>
<feature type="domain" description="3'-5' exonuclease" evidence="2">
    <location>
        <begin position="2"/>
        <end position="86"/>
    </location>
</feature>
<dbReference type="PANTHER" id="PTHR46814">
    <property type="entry name" value="EGALITARIAN, ISOFORM B"/>
    <property type="match status" value="1"/>
</dbReference>
<evidence type="ECO:0000259" key="2">
    <source>
        <dbReference type="Pfam" id="PF01612"/>
    </source>
</evidence>
<dbReference type="Gene3D" id="3.30.420.10">
    <property type="entry name" value="Ribonuclease H-like superfamily/Ribonuclease H"/>
    <property type="match status" value="1"/>
</dbReference>
<dbReference type="InterPro" id="IPR036397">
    <property type="entry name" value="RNaseH_sf"/>
</dbReference>
<dbReference type="PANTHER" id="PTHR46814:SF1">
    <property type="entry name" value="EGALITARIAN, ISOFORM B"/>
    <property type="match status" value="1"/>
</dbReference>
<feature type="region of interest" description="Disordered" evidence="1">
    <location>
        <begin position="201"/>
        <end position="227"/>
    </location>
</feature>
<evidence type="ECO:0000313" key="3">
    <source>
        <dbReference type="EMBL" id="CAK0853705.1"/>
    </source>
</evidence>
<dbReference type="SUPFAM" id="SSF53098">
    <property type="entry name" value="Ribonuclease H-like"/>
    <property type="match status" value="1"/>
</dbReference>
<dbReference type="Pfam" id="PF01612">
    <property type="entry name" value="DNA_pol_A_exo1"/>
    <property type="match status" value="1"/>
</dbReference>
<sequence>MFALDCQGVDLRAAAGRLALVQLAFRNETGIHCFLFDYVQLGETVKALNPFLSNSCYKIVHDTQTYATMFAHKYGVKLQGVIDAQWGYETLTNKSLYCQTDILEWCAVAPPGWHDECTKMEQNEMWWLNRPLAQTAMKFAVQGVCSLYATSPPPQLAFASTQQAQLRMALGSANKAVESAESALASMARRKLADRPALAATLDEDRMDGGISEPTGCRPSSGRLKRT</sequence>
<proteinExistence type="predicted"/>
<name>A0ABN9U4C5_9DINO</name>